<proteinExistence type="inferred from homology"/>
<feature type="domain" description="DALR anticodon binding" evidence="11">
    <location>
        <begin position="525"/>
        <end position="643"/>
    </location>
</feature>
<dbReference type="GO" id="GO:0032543">
    <property type="term" value="P:mitochondrial translation"/>
    <property type="evidence" value="ECO:0007669"/>
    <property type="project" value="TreeGrafter"/>
</dbReference>
<dbReference type="FunFam" id="1.10.730.10:FF:000006">
    <property type="entry name" value="Arginyl-tRNA synthetase 2, mitochondrial"/>
    <property type="match status" value="1"/>
</dbReference>
<dbReference type="Pfam" id="PF00750">
    <property type="entry name" value="tRNA-synt_1d"/>
    <property type="match status" value="1"/>
</dbReference>
<evidence type="ECO:0000313" key="13">
    <source>
        <dbReference type="EMBL" id="QID79938.1"/>
    </source>
</evidence>
<evidence type="ECO:0000313" key="14">
    <source>
        <dbReference type="Proteomes" id="UP000501346"/>
    </source>
</evidence>
<dbReference type="InterPro" id="IPR001412">
    <property type="entry name" value="aa-tRNA-synth_I_CS"/>
</dbReference>
<dbReference type="GO" id="GO:0005739">
    <property type="term" value="C:mitochondrion"/>
    <property type="evidence" value="ECO:0007669"/>
    <property type="project" value="TreeGrafter"/>
</dbReference>
<keyword evidence="3 10" id="KW-0436">Ligase</keyword>
<dbReference type="PANTHER" id="PTHR11956">
    <property type="entry name" value="ARGINYL-TRNA SYNTHETASE"/>
    <property type="match status" value="1"/>
</dbReference>
<dbReference type="EC" id="6.1.1.19" evidence="2"/>
<dbReference type="InterPro" id="IPR036695">
    <property type="entry name" value="Arg-tRNA-synth_N_sf"/>
</dbReference>
<dbReference type="InterPro" id="IPR001278">
    <property type="entry name" value="Arg-tRNA-ligase"/>
</dbReference>
<dbReference type="EMBL" id="CP048989">
    <property type="protein sequence ID" value="QID79938.1"/>
    <property type="molecule type" value="Genomic_DNA"/>
</dbReference>
<protein>
    <recommendedName>
        <fullName evidence="2">arginine--tRNA ligase</fullName>
        <ecNumber evidence="2">6.1.1.19</ecNumber>
    </recommendedName>
    <alternativeName>
        <fullName evidence="8">Arginyl-tRNA synthetase</fullName>
    </alternativeName>
</protein>
<dbReference type="Pfam" id="PF03485">
    <property type="entry name" value="Arg_tRNA_synt_N"/>
    <property type="match status" value="1"/>
</dbReference>
<dbReference type="Proteomes" id="UP000501346">
    <property type="component" value="Chromosome ScVIII"/>
</dbReference>
<dbReference type="NCBIfam" id="TIGR00456">
    <property type="entry name" value="argS"/>
    <property type="match status" value="1"/>
</dbReference>
<gene>
    <name evidence="13" type="primary">MSR1_1</name>
    <name evidence="13" type="ORF">GRS66_002239</name>
</gene>
<keyword evidence="6 10" id="KW-0648">Protein biosynthesis</keyword>
<sequence length="643" mass="73713">MFGIVYLKNRSLLCKNPFSSYPRYGFMPSFDTQFSNQFRKLEINIGRKRYSSKTLNTKYTDQPEGPIYPLDVLRLDISKALHDISGIDHSLILNALESTNSMDRGDLLLPLPKIKVADPVAVANRWAIELSTHGCIGKVCAKGPFLQFFLDQRYLIQSTVPNILLQKGKYGQKKSRHQKKVVVEFSSPNIAKPFHAGHLRSTIIGGFLSNLYEAMGWSVTRMNYLGDWGRQFGLLAVGFKRYGDEKTLQKQPIQHLFDVYVKINMDLAKEEINGNSKCGISGEARSFFKNLENGDENAIKIWNRFRSLSIHHYIQTYSRLNINFDIFSGESQVSKESMNEALDIFRKNNLVKEIDGALVIDLTQWSKRLGRVVVQKSDGTTLYLTRDVGAAIERKKNLHFDKMVYVISSQQDLYMSQFFMILKKMNFEWAKDLQHINFGMVQGMSTRKGNVVFLDTILDEARDKALQIMENNKMKISQVDNPQRVADLIGVSAIIIQDMKSKRINNYEFNWNRMLSFEGDTGPYLQYTHSRLRSLERTSSDFTTDMLIRADFSNLNEPQLVELVRLLAQYPDVLRRAFETQEPATIVTYLFKVCHQVSSCYKKIWVSGKPADIAIPRLAVYSASRQVLHNAMSLLGLVPVDRM</sequence>
<dbReference type="InterPro" id="IPR005148">
    <property type="entry name" value="Arg-tRNA-synth_N"/>
</dbReference>
<dbReference type="SMART" id="SM01016">
    <property type="entry name" value="Arg_tRNA_synt_N"/>
    <property type="match status" value="1"/>
</dbReference>
<evidence type="ECO:0000256" key="9">
    <source>
        <dbReference type="ARBA" id="ARBA00049339"/>
    </source>
</evidence>
<dbReference type="PRINTS" id="PR01038">
    <property type="entry name" value="TRNASYNTHARG"/>
</dbReference>
<dbReference type="Gene3D" id="1.10.730.10">
    <property type="entry name" value="Isoleucyl-tRNA Synthetase, Domain 1"/>
    <property type="match status" value="1"/>
</dbReference>
<dbReference type="OrthoDB" id="68056at2759"/>
<dbReference type="InterPro" id="IPR008909">
    <property type="entry name" value="DALR_anticod-bd"/>
</dbReference>
<dbReference type="InterPro" id="IPR014729">
    <property type="entry name" value="Rossmann-like_a/b/a_fold"/>
</dbReference>
<evidence type="ECO:0000256" key="1">
    <source>
        <dbReference type="ARBA" id="ARBA00005594"/>
    </source>
</evidence>
<dbReference type="SUPFAM" id="SSF47323">
    <property type="entry name" value="Anticodon-binding domain of a subclass of class I aminoacyl-tRNA synthetases"/>
    <property type="match status" value="1"/>
</dbReference>
<dbReference type="Gene3D" id="3.30.1360.70">
    <property type="entry name" value="Arginyl tRNA synthetase N-terminal domain"/>
    <property type="match status" value="1"/>
</dbReference>
<accession>A0A6C1DSC7</accession>
<dbReference type="CDD" id="cd07956">
    <property type="entry name" value="Anticodon_Ia_Arg"/>
    <property type="match status" value="1"/>
</dbReference>
<dbReference type="SMART" id="SM00836">
    <property type="entry name" value="DALR_1"/>
    <property type="match status" value="1"/>
</dbReference>
<evidence type="ECO:0000256" key="7">
    <source>
        <dbReference type="ARBA" id="ARBA00023146"/>
    </source>
</evidence>
<evidence type="ECO:0000256" key="2">
    <source>
        <dbReference type="ARBA" id="ARBA00012837"/>
    </source>
</evidence>
<dbReference type="SUPFAM" id="SSF55190">
    <property type="entry name" value="Arginyl-tRNA synthetase (ArgRS), N-terminal 'additional' domain"/>
    <property type="match status" value="1"/>
</dbReference>
<feature type="domain" description="Arginyl tRNA synthetase N-terminal" evidence="12">
    <location>
        <begin position="71"/>
        <end position="150"/>
    </location>
</feature>
<keyword evidence="7 10" id="KW-0030">Aminoacyl-tRNA synthetase</keyword>
<dbReference type="Gene3D" id="3.40.50.620">
    <property type="entry name" value="HUPs"/>
    <property type="match status" value="1"/>
</dbReference>
<dbReference type="GO" id="GO:0004814">
    <property type="term" value="F:arginine-tRNA ligase activity"/>
    <property type="evidence" value="ECO:0007669"/>
    <property type="project" value="UniProtKB-EC"/>
</dbReference>
<dbReference type="Pfam" id="PF05746">
    <property type="entry name" value="DALR_1"/>
    <property type="match status" value="1"/>
</dbReference>
<comment type="catalytic activity">
    <reaction evidence="9">
        <text>tRNA(Arg) + L-arginine + ATP = L-arginyl-tRNA(Arg) + AMP + diphosphate</text>
        <dbReference type="Rhea" id="RHEA:20301"/>
        <dbReference type="Rhea" id="RHEA-COMP:9658"/>
        <dbReference type="Rhea" id="RHEA-COMP:9673"/>
        <dbReference type="ChEBI" id="CHEBI:30616"/>
        <dbReference type="ChEBI" id="CHEBI:32682"/>
        <dbReference type="ChEBI" id="CHEBI:33019"/>
        <dbReference type="ChEBI" id="CHEBI:78442"/>
        <dbReference type="ChEBI" id="CHEBI:78513"/>
        <dbReference type="ChEBI" id="CHEBI:456215"/>
        <dbReference type="EC" id="6.1.1.19"/>
    </reaction>
</comment>
<keyword evidence="5 10" id="KW-0067">ATP-binding</keyword>
<evidence type="ECO:0000256" key="3">
    <source>
        <dbReference type="ARBA" id="ARBA00022598"/>
    </source>
</evidence>
<dbReference type="InterPro" id="IPR009080">
    <property type="entry name" value="tRNAsynth_Ia_anticodon-bd"/>
</dbReference>
<evidence type="ECO:0000256" key="5">
    <source>
        <dbReference type="ARBA" id="ARBA00022840"/>
    </source>
</evidence>
<dbReference type="GO" id="GO:0006420">
    <property type="term" value="P:arginyl-tRNA aminoacylation"/>
    <property type="evidence" value="ECO:0007669"/>
    <property type="project" value="InterPro"/>
</dbReference>
<name>A0A6C1DSC7_SACPS</name>
<keyword evidence="14" id="KW-1185">Reference proteome</keyword>
<dbReference type="GO" id="GO:0005524">
    <property type="term" value="F:ATP binding"/>
    <property type="evidence" value="ECO:0007669"/>
    <property type="project" value="UniProtKB-KW"/>
</dbReference>
<evidence type="ECO:0000256" key="10">
    <source>
        <dbReference type="RuleBase" id="RU363038"/>
    </source>
</evidence>
<comment type="similarity">
    <text evidence="1 10">Belongs to the class-I aminoacyl-tRNA synthetase family.</text>
</comment>
<keyword evidence="4 10" id="KW-0547">Nucleotide-binding</keyword>
<evidence type="ECO:0000256" key="6">
    <source>
        <dbReference type="ARBA" id="ARBA00022917"/>
    </source>
</evidence>
<dbReference type="FunFam" id="3.40.50.620:FF:000058">
    <property type="entry name" value="Mitochondrial arginyl-tRNA synthetase"/>
    <property type="match status" value="1"/>
</dbReference>
<reference evidence="13 14" key="1">
    <citation type="journal article" date="2019" name="BMC Genomics">
        <title>Chromosome level assembly and comparative genome analysis confirm lager-brewing yeasts originated from a single hybridization.</title>
        <authorList>
            <person name="Salazar A.N."/>
            <person name="Gorter de Vries A.R."/>
            <person name="van den Broek M."/>
            <person name="Brouwers N."/>
            <person name="de la Torre Cortes P."/>
            <person name="Kuijpers N.G.A."/>
            <person name="Daran J.G."/>
            <person name="Abeel T."/>
        </authorList>
    </citation>
    <scope>NUCLEOTIDE SEQUENCE [LARGE SCALE GENOMIC DNA]</scope>
    <source>
        <strain evidence="13 14">CBS 1483</strain>
    </source>
</reference>
<evidence type="ECO:0000259" key="11">
    <source>
        <dbReference type="SMART" id="SM00836"/>
    </source>
</evidence>
<organism evidence="13 14">
    <name type="scientific">Saccharomyces pastorianus</name>
    <name type="common">Lager yeast</name>
    <name type="synonym">Saccharomyces cerevisiae x Saccharomyces eubayanus</name>
    <dbReference type="NCBI Taxonomy" id="27292"/>
    <lineage>
        <taxon>Eukaryota</taxon>
        <taxon>Fungi</taxon>
        <taxon>Dikarya</taxon>
        <taxon>Ascomycota</taxon>
        <taxon>Saccharomycotina</taxon>
        <taxon>Saccharomycetes</taxon>
        <taxon>Saccharomycetales</taxon>
        <taxon>Saccharomycetaceae</taxon>
        <taxon>Saccharomyces</taxon>
    </lineage>
</organism>
<evidence type="ECO:0000259" key="12">
    <source>
        <dbReference type="SMART" id="SM01016"/>
    </source>
</evidence>
<evidence type="ECO:0000256" key="4">
    <source>
        <dbReference type="ARBA" id="ARBA00022741"/>
    </source>
</evidence>
<dbReference type="AlphaFoldDB" id="A0A6C1DSC7"/>
<dbReference type="PANTHER" id="PTHR11956:SF11">
    <property type="entry name" value="ARGININE--TRNA LIGASE, MITOCHONDRIAL-RELATED"/>
    <property type="match status" value="1"/>
</dbReference>
<dbReference type="CDD" id="cd00671">
    <property type="entry name" value="ArgRS_core"/>
    <property type="match status" value="1"/>
</dbReference>
<dbReference type="SUPFAM" id="SSF52374">
    <property type="entry name" value="Nucleotidylyl transferase"/>
    <property type="match status" value="1"/>
</dbReference>
<dbReference type="InterPro" id="IPR035684">
    <property type="entry name" value="ArgRS_core"/>
</dbReference>
<dbReference type="PROSITE" id="PS00178">
    <property type="entry name" value="AA_TRNA_LIGASE_I"/>
    <property type="match status" value="1"/>
</dbReference>
<evidence type="ECO:0000256" key="8">
    <source>
        <dbReference type="ARBA" id="ARBA00033033"/>
    </source>
</evidence>